<keyword evidence="3" id="KW-1185">Reference proteome</keyword>
<evidence type="ECO:0000313" key="2">
    <source>
        <dbReference type="EMBL" id="KAH3659605.1"/>
    </source>
</evidence>
<dbReference type="Proteomes" id="UP000788993">
    <property type="component" value="Unassembled WGS sequence"/>
</dbReference>
<comment type="caution">
    <text evidence="2">The sequence shown here is derived from an EMBL/GenBank/DDBJ whole genome shotgun (WGS) entry which is preliminary data.</text>
</comment>
<reference evidence="2" key="2">
    <citation type="submission" date="2021-01" db="EMBL/GenBank/DDBJ databases">
        <authorList>
            <person name="Schikora-Tamarit M.A."/>
        </authorList>
    </citation>
    <scope>NUCLEOTIDE SEQUENCE</scope>
    <source>
        <strain evidence="2">NCAIM Y.01608</strain>
    </source>
</reference>
<feature type="compositionally biased region" description="Polar residues" evidence="1">
    <location>
        <begin position="7"/>
        <end position="17"/>
    </location>
</feature>
<evidence type="ECO:0000313" key="3">
    <source>
        <dbReference type="Proteomes" id="UP000788993"/>
    </source>
</evidence>
<dbReference type="EMBL" id="JAEUBD010001504">
    <property type="protein sequence ID" value="KAH3659605.1"/>
    <property type="molecule type" value="Genomic_DNA"/>
</dbReference>
<dbReference type="AlphaFoldDB" id="A0A9P8NU70"/>
<reference evidence="2" key="1">
    <citation type="journal article" date="2021" name="Open Biol.">
        <title>Shared evolutionary footprints suggest mitochondrial oxidative damage underlies multiple complex I losses in fungi.</title>
        <authorList>
            <person name="Schikora-Tamarit M.A."/>
            <person name="Marcet-Houben M."/>
            <person name="Nosek J."/>
            <person name="Gabaldon T."/>
        </authorList>
    </citation>
    <scope>NUCLEOTIDE SEQUENCE</scope>
    <source>
        <strain evidence="2">NCAIM Y.01608</strain>
    </source>
</reference>
<sequence>MEREMSKSNAASSTPNVKGSDWLILRPASAPKQQTTSELITPMSAKEHAASKIPVITPKANKVVSRASNEWPGHGLRFNEVVNDTSLTPVNAFGRAATAGSTTTAATVGTKLNSNELREDDSVSCITNSSTSTPCNPKKRKLEAEPLPFFSYKRPEYGLQESSMLQKMRDPEMAAWINESLETIQDYEKIVEKVISLRNKFNKLLSPETEL</sequence>
<protein>
    <submittedName>
        <fullName evidence="2">Uncharacterized protein</fullName>
    </submittedName>
</protein>
<proteinExistence type="predicted"/>
<feature type="region of interest" description="Disordered" evidence="1">
    <location>
        <begin position="1"/>
        <end position="37"/>
    </location>
</feature>
<evidence type="ECO:0000256" key="1">
    <source>
        <dbReference type="SAM" id="MobiDB-lite"/>
    </source>
</evidence>
<accession>A0A9P8NU70</accession>
<gene>
    <name evidence="2" type="ORF">OGATHE_005650</name>
</gene>
<name>A0A9P8NU70_9ASCO</name>
<organism evidence="2 3">
    <name type="scientific">Ogataea polymorpha</name>
    <dbReference type="NCBI Taxonomy" id="460523"/>
    <lineage>
        <taxon>Eukaryota</taxon>
        <taxon>Fungi</taxon>
        <taxon>Dikarya</taxon>
        <taxon>Ascomycota</taxon>
        <taxon>Saccharomycotina</taxon>
        <taxon>Pichiomycetes</taxon>
        <taxon>Pichiales</taxon>
        <taxon>Pichiaceae</taxon>
        <taxon>Ogataea</taxon>
    </lineage>
</organism>